<comment type="caution">
    <text evidence="1">The sequence shown here is derived from an EMBL/GenBank/DDBJ whole genome shotgun (WGS) entry which is preliminary data.</text>
</comment>
<evidence type="ECO:0000313" key="2">
    <source>
        <dbReference type="Proteomes" id="UP000315423"/>
    </source>
</evidence>
<dbReference type="Proteomes" id="UP000315423">
    <property type="component" value="Unassembled WGS sequence"/>
</dbReference>
<gene>
    <name evidence="1" type="ORF">C5S46_06855</name>
</gene>
<reference evidence="1" key="1">
    <citation type="submission" date="2018-09" db="EMBL/GenBank/DDBJ databases">
        <title>A genomic encyclopedia of anaerobic methanotrophic archaea.</title>
        <authorList>
            <person name="Skennerton C.T."/>
            <person name="Chadwick G.L."/>
            <person name="Laso-Perez R."/>
            <person name="Leu A.O."/>
            <person name="Speth D.R."/>
            <person name="Yu H."/>
            <person name="Morgan-Lang C."/>
            <person name="Hatzenpichler R."/>
            <person name="Goudeau D."/>
            <person name="Malmstrom R."/>
            <person name="Woyke T."/>
            <person name="Hallam S."/>
            <person name="Tyson G.W."/>
            <person name="Wegener G."/>
            <person name="Boetius A."/>
            <person name="Orphan V.J."/>
        </authorList>
    </citation>
    <scope>NUCLEOTIDE SEQUENCE</scope>
    <source>
        <strain evidence="1">CONS3730D10UFb2</strain>
    </source>
</reference>
<dbReference type="EMBL" id="QYBA01000234">
    <property type="protein sequence ID" value="TKY91246.1"/>
    <property type="molecule type" value="Genomic_DNA"/>
</dbReference>
<organism evidence="1 2">
    <name type="scientific">Candidatus Methanomarinus sp</name>
    <dbReference type="NCBI Taxonomy" id="3386244"/>
    <lineage>
        <taxon>Archaea</taxon>
        <taxon>Methanobacteriati</taxon>
        <taxon>Methanobacteriota</taxon>
        <taxon>Stenosarchaea group</taxon>
        <taxon>Methanomicrobia</taxon>
        <taxon>Methanosarcinales</taxon>
        <taxon>ANME-2 cluster</taxon>
        <taxon>Candidatus Methanocomedenaceae</taxon>
        <taxon>Candidatus Methanomarinus</taxon>
    </lineage>
</organism>
<proteinExistence type="predicted"/>
<name>A0AC61S957_9EURY</name>
<protein>
    <submittedName>
        <fullName evidence="1">Phosphoribosylanthranilate isomerase</fullName>
    </submittedName>
</protein>
<sequence length="226" mass="24617">MSDPQNVIDFVPRIKICGMKDMDSVQLAVRHGADCVGFITEVPVSTHRRIDRETARELAASTPPLINTVMVCMPEDVNNAIELITFVRPDAVQVHSPMSLEDLRSIKENTHTRIIKTIHVNEDTDVSSILRYISKISVVVDAILLDSNVGGRSGGTGVTHDWTKSKGITAHSPLPVILAGGLHPGNVAEAVRTVAPYGVDTASGAETDQKKDEEKIRLFIRHARGQ</sequence>
<accession>A0AC61S957</accession>
<keyword evidence="1" id="KW-0413">Isomerase</keyword>
<evidence type="ECO:0000313" key="1">
    <source>
        <dbReference type="EMBL" id="TKY91246.1"/>
    </source>
</evidence>